<dbReference type="Pfam" id="PF07715">
    <property type="entry name" value="Plug"/>
    <property type="match status" value="1"/>
</dbReference>
<dbReference type="GO" id="GO:0009279">
    <property type="term" value="C:cell outer membrane"/>
    <property type="evidence" value="ECO:0007669"/>
    <property type="project" value="UniProtKB-SubCell"/>
</dbReference>
<dbReference type="Proteomes" id="UP000297739">
    <property type="component" value="Unassembled WGS sequence"/>
</dbReference>
<evidence type="ECO:0000256" key="3">
    <source>
        <dbReference type="ARBA" id="ARBA00023237"/>
    </source>
</evidence>
<feature type="compositionally biased region" description="Gly residues" evidence="4">
    <location>
        <begin position="1"/>
        <end position="11"/>
    </location>
</feature>
<dbReference type="InterPro" id="IPR041700">
    <property type="entry name" value="OMP_b-brl_3"/>
</dbReference>
<evidence type="ECO:0000256" key="1">
    <source>
        <dbReference type="ARBA" id="ARBA00004442"/>
    </source>
</evidence>
<dbReference type="SUPFAM" id="SSF56935">
    <property type="entry name" value="Porins"/>
    <property type="match status" value="1"/>
</dbReference>
<sequence>MAGAGPIGGGTCRPRHHPGRLAAHPAGGRQHRGGRRKALRSDGTARRFYRARRSLTLAVSSLGYAPQLLRISPAAQQDTVRLLLRRSSLLLQEVVVDGKRETITVDIDKMTVDASRFQGSSAASADNLLNLIPGVSVGPQGELKIRGDGNVQILVDGVPTPMNSRQLTDWLRSLPVSAIRQIEVLAPSSARLDAEKTGGALNIVLQKKLLDGYRGSINLGAGTRFNHQASGNLLVKKGRVSSTLSAGLYTHPNGGQLSAERVGTTPQGQPYALRQSGGRTAYDYSLNVGASTNWEVDTTLLISTKLFVDGFTLWSRNDVAYSGRIASDELTSFRIRQLRDLSNTGVSASVSADKQYARGRRLVADALYSYRTETVDNTLYQDEAWQGHDAFRSYKNETAVQLRWEQPMGPGGSWEVGTRQVARLSRSTYPGATVGTGEQVLFDQYTSALYGLQNMTLGKTKLQYGLRAEYVGNRFYSRQEPEYRNSFLNLFPSLALFRPLSESLSVRLSYTRKTRRPGISYLNAFQDRRDPKNIVTGNTSLTPELKDLLDLSATLLRKHYSLSGSLYHRRTRDAILAYIIPRTDDVVVTTYGNAGTEIVTGLAPSLTLQLGKLSLNSTFDFSHYQATNQALGLSNAGFMAGVNATLNYRFNKSWYAVLTGNYDTPRILLNGTATGWNTVGVVVQRSIKDKYLLTLNAQDVFNTSHFVSRYVADTFTYTTDYRPQFQSLVVSATYRFGKKFKYKEGQSNLKLDDVGEKSNR</sequence>
<evidence type="ECO:0000259" key="5">
    <source>
        <dbReference type="Pfam" id="PF07715"/>
    </source>
</evidence>
<dbReference type="InterPro" id="IPR037066">
    <property type="entry name" value="Plug_dom_sf"/>
</dbReference>
<evidence type="ECO:0000313" key="8">
    <source>
        <dbReference type="Proteomes" id="UP000297739"/>
    </source>
</evidence>
<keyword evidence="2" id="KW-0472">Membrane</keyword>
<dbReference type="EMBL" id="SRLD01000035">
    <property type="protein sequence ID" value="TGE14456.1"/>
    <property type="molecule type" value="Genomic_DNA"/>
</dbReference>
<gene>
    <name evidence="7" type="ORF">E5J99_15970</name>
</gene>
<dbReference type="InterPro" id="IPR036942">
    <property type="entry name" value="Beta-barrel_TonB_sf"/>
</dbReference>
<comment type="caution">
    <text evidence="7">The sequence shown here is derived from an EMBL/GenBank/DDBJ whole genome shotgun (WGS) entry which is preliminary data.</text>
</comment>
<proteinExistence type="predicted"/>
<evidence type="ECO:0000256" key="2">
    <source>
        <dbReference type="ARBA" id="ARBA00023136"/>
    </source>
</evidence>
<dbReference type="AlphaFoldDB" id="A0A4Z0PK84"/>
<feature type="domain" description="Outer membrane protein beta-barrel" evidence="6">
    <location>
        <begin position="358"/>
        <end position="734"/>
    </location>
</feature>
<reference evidence="7 8" key="1">
    <citation type="submission" date="2019-04" db="EMBL/GenBank/DDBJ databases">
        <authorList>
            <person name="Feng G."/>
            <person name="Zhang J."/>
            <person name="Zhu H."/>
        </authorList>
    </citation>
    <scope>NUCLEOTIDE SEQUENCE [LARGE SCALE GENOMIC DNA]</scope>
    <source>
        <strain evidence="7 8">JCM 17223</strain>
    </source>
</reference>
<comment type="subcellular location">
    <subcellularLocation>
        <location evidence="1">Cell outer membrane</location>
    </subcellularLocation>
</comment>
<dbReference type="Gene3D" id="2.40.170.20">
    <property type="entry name" value="TonB-dependent receptor, beta-barrel domain"/>
    <property type="match status" value="1"/>
</dbReference>
<dbReference type="InterPro" id="IPR012910">
    <property type="entry name" value="Plug_dom"/>
</dbReference>
<dbReference type="Gene3D" id="2.170.130.10">
    <property type="entry name" value="TonB-dependent receptor, plug domain"/>
    <property type="match status" value="1"/>
</dbReference>
<feature type="compositionally biased region" description="Basic residues" evidence="4">
    <location>
        <begin position="29"/>
        <end position="38"/>
    </location>
</feature>
<keyword evidence="3" id="KW-0998">Cell outer membrane</keyword>
<feature type="domain" description="TonB-dependent receptor plug" evidence="5">
    <location>
        <begin position="111"/>
        <end position="200"/>
    </location>
</feature>
<evidence type="ECO:0000313" key="7">
    <source>
        <dbReference type="EMBL" id="TGE14456.1"/>
    </source>
</evidence>
<organism evidence="7 8">
    <name type="scientific">Hymenobacter elongatus</name>
    <dbReference type="NCBI Taxonomy" id="877208"/>
    <lineage>
        <taxon>Bacteria</taxon>
        <taxon>Pseudomonadati</taxon>
        <taxon>Bacteroidota</taxon>
        <taxon>Cytophagia</taxon>
        <taxon>Cytophagales</taxon>
        <taxon>Hymenobacteraceae</taxon>
        <taxon>Hymenobacter</taxon>
    </lineage>
</organism>
<evidence type="ECO:0000256" key="4">
    <source>
        <dbReference type="SAM" id="MobiDB-lite"/>
    </source>
</evidence>
<dbReference type="Pfam" id="PF14905">
    <property type="entry name" value="OMP_b-brl_3"/>
    <property type="match status" value="1"/>
</dbReference>
<evidence type="ECO:0000259" key="6">
    <source>
        <dbReference type="Pfam" id="PF14905"/>
    </source>
</evidence>
<keyword evidence="7" id="KW-0675">Receptor</keyword>
<accession>A0A4Z0PK84</accession>
<keyword evidence="8" id="KW-1185">Reference proteome</keyword>
<protein>
    <submittedName>
        <fullName evidence="7">TonB-dependent receptor</fullName>
    </submittedName>
</protein>
<name>A0A4Z0PK84_9BACT</name>
<dbReference type="OrthoDB" id="9812892at2"/>
<feature type="region of interest" description="Disordered" evidence="4">
    <location>
        <begin position="1"/>
        <end position="43"/>
    </location>
</feature>